<comment type="caution">
    <text evidence="1">The sequence shown here is derived from an EMBL/GenBank/DDBJ whole genome shotgun (WGS) entry which is preliminary data.</text>
</comment>
<accession>A0A7W7RIM2</accession>
<protein>
    <submittedName>
        <fullName evidence="1">Uncharacterized protein</fullName>
    </submittedName>
</protein>
<dbReference type="AlphaFoldDB" id="A0A7W7RIM2"/>
<dbReference type="Proteomes" id="UP000523007">
    <property type="component" value="Unassembled WGS sequence"/>
</dbReference>
<name>A0A7W7RIM2_9ACTN</name>
<proteinExistence type="predicted"/>
<reference evidence="1 2" key="1">
    <citation type="submission" date="2020-08" db="EMBL/GenBank/DDBJ databases">
        <title>Sequencing the genomes of 1000 actinobacteria strains.</title>
        <authorList>
            <person name="Klenk H.-P."/>
        </authorList>
    </citation>
    <scope>NUCLEOTIDE SEQUENCE [LARGE SCALE GENOMIC DNA]</scope>
    <source>
        <strain evidence="1 2">DSM 102030</strain>
    </source>
</reference>
<organism evidence="1 2">
    <name type="scientific">Lipingzhangella halophila</name>
    <dbReference type="NCBI Taxonomy" id="1783352"/>
    <lineage>
        <taxon>Bacteria</taxon>
        <taxon>Bacillati</taxon>
        <taxon>Actinomycetota</taxon>
        <taxon>Actinomycetes</taxon>
        <taxon>Streptosporangiales</taxon>
        <taxon>Nocardiopsidaceae</taxon>
        <taxon>Lipingzhangella</taxon>
    </lineage>
</organism>
<sequence length="88" mass="9594">MPDNDVRVGIIGLDAGGDEVSTTARELVARSRETNGFQVSSKEVAFGLALRAETDGTLPNAVRASPWRPERALVERPAGWFRMRKLGL</sequence>
<dbReference type="RefSeq" id="WP_184580263.1">
    <property type="nucleotide sequence ID" value="NZ_JACHJT010000001.1"/>
</dbReference>
<dbReference type="EMBL" id="JACHJT010000001">
    <property type="protein sequence ID" value="MBB4932672.1"/>
    <property type="molecule type" value="Genomic_DNA"/>
</dbReference>
<evidence type="ECO:0000313" key="2">
    <source>
        <dbReference type="Proteomes" id="UP000523007"/>
    </source>
</evidence>
<evidence type="ECO:0000313" key="1">
    <source>
        <dbReference type="EMBL" id="MBB4932672.1"/>
    </source>
</evidence>
<keyword evidence="2" id="KW-1185">Reference proteome</keyword>
<gene>
    <name evidence="1" type="ORF">F4561_003492</name>
</gene>